<evidence type="ECO:0000259" key="5">
    <source>
        <dbReference type="Pfam" id="PF03081"/>
    </source>
</evidence>
<feature type="domain" description="Exocyst complex subunit Exo70 C-terminal" evidence="5">
    <location>
        <begin position="260"/>
        <end position="611"/>
    </location>
</feature>
<dbReference type="InterPro" id="IPR046364">
    <property type="entry name" value="Exo70_C"/>
</dbReference>
<accession>A0AAP0BTD1</accession>
<comment type="function">
    <text evidence="3">Component of the exocyst complex.</text>
</comment>
<dbReference type="Pfam" id="PF03081">
    <property type="entry name" value="Exo70_C"/>
    <property type="match status" value="1"/>
</dbReference>
<evidence type="ECO:0000256" key="1">
    <source>
        <dbReference type="ARBA" id="ARBA00006756"/>
    </source>
</evidence>
<evidence type="ECO:0000256" key="4">
    <source>
        <dbReference type="SAM" id="MobiDB-lite"/>
    </source>
</evidence>
<comment type="similarity">
    <text evidence="1 3">Belongs to the EXO70 family.</text>
</comment>
<dbReference type="SUPFAM" id="SSF74788">
    <property type="entry name" value="Cullin repeat-like"/>
    <property type="match status" value="1"/>
</dbReference>
<dbReference type="EMBL" id="JBBWWQ010000004">
    <property type="protein sequence ID" value="KAK8948973.1"/>
    <property type="molecule type" value="Genomic_DNA"/>
</dbReference>
<dbReference type="GO" id="GO:0000145">
    <property type="term" value="C:exocyst"/>
    <property type="evidence" value="ECO:0007669"/>
    <property type="project" value="InterPro"/>
</dbReference>
<evidence type="ECO:0000313" key="6">
    <source>
        <dbReference type="EMBL" id="KAK8948973.1"/>
    </source>
</evidence>
<keyword evidence="3" id="KW-0653">Protein transport</keyword>
<feature type="region of interest" description="Disordered" evidence="4">
    <location>
        <begin position="149"/>
        <end position="168"/>
    </location>
</feature>
<name>A0AAP0BTD1_9ASPA</name>
<dbReference type="AlphaFoldDB" id="A0AAP0BTD1"/>
<evidence type="ECO:0000256" key="2">
    <source>
        <dbReference type="ARBA" id="ARBA00022448"/>
    </source>
</evidence>
<keyword evidence="3" id="KW-0268">Exocytosis</keyword>
<dbReference type="PANTHER" id="PTHR12542:SF49">
    <property type="entry name" value="EXOCYST SUBUNIT EXO70 FAMILY PROTEIN"/>
    <property type="match status" value="1"/>
</dbReference>
<protein>
    <recommendedName>
        <fullName evidence="3">Exocyst subunit Exo70 family protein</fullName>
    </recommendedName>
</protein>
<evidence type="ECO:0000313" key="7">
    <source>
        <dbReference type="Proteomes" id="UP001418222"/>
    </source>
</evidence>
<gene>
    <name evidence="6" type="ORF">KSP39_PZI005019</name>
</gene>
<dbReference type="GO" id="GO:0015031">
    <property type="term" value="P:protein transport"/>
    <property type="evidence" value="ECO:0007669"/>
    <property type="project" value="UniProtKB-KW"/>
</dbReference>
<dbReference type="Gene3D" id="1.20.1280.170">
    <property type="entry name" value="Exocyst complex component Exo70"/>
    <property type="match status" value="1"/>
</dbReference>
<sequence length="626" mass="71325">MISCCCRTKLGVREEEEEEEEEEDIVCKITEQISMADCAAAVGVEVSKKGLLTEARGLSDIEARLGTLHEKLVNWNSDQSMIWDRYSDEASNFLQDVDEVQQVLDRLTISPVNNKLLCYADNTLQMAMARLEDEFVNLLTQYRQPLEPEHMSFRSSEEDSTEDFSSSSFDEEAIQGKIQHESSRNSEYFGVDLIHPGVVSDLRTIAETMLGSKYDKECRQAYIGVRKDAMEECLSVLRIEKLSIDEVLQLDWASLNAMIKRWNRALKIFIRVYLSSEIRLCDLIFGDFSESWRQSCFLEISKSSVMQFLNLGEAIAVGPLKPEKIFRILDMYECLAGLLADIESLFPGASGSSILDECGEVLLRLGECGIRTLHEFEAAIHRYTSTTGFAGGGVHPITSYVMNYIKALTDYRGTLNTLLLGDEEEDGDSPSPAAAIFHSITSILESNLADRSMLYVDKALQSLFLMNNICYMVQKAKDSDLRNVLGDDWIRSHSRKFRQHATNYERASWNPVLLYLKDDGIYNHGSNAPSRTVLKERFKSFNQALEEVYRNQTAWSVPNVDLREDLKISISVKVLQAYRTFMGRYSGHLDAVRHRQNYIKYYPEDLELALLDLFEGTPKVMHPLRR</sequence>
<dbReference type="Pfam" id="PF20669">
    <property type="entry name" value="Exo70_N"/>
    <property type="match status" value="1"/>
</dbReference>
<dbReference type="Proteomes" id="UP001418222">
    <property type="component" value="Unassembled WGS sequence"/>
</dbReference>
<dbReference type="PANTHER" id="PTHR12542">
    <property type="entry name" value="EXOCYST COMPLEX PROTEIN EXO70"/>
    <property type="match status" value="1"/>
</dbReference>
<dbReference type="GO" id="GO:0005546">
    <property type="term" value="F:phosphatidylinositol-4,5-bisphosphate binding"/>
    <property type="evidence" value="ECO:0007669"/>
    <property type="project" value="InterPro"/>
</dbReference>
<comment type="caution">
    <text evidence="6">The sequence shown here is derived from an EMBL/GenBank/DDBJ whole genome shotgun (WGS) entry which is preliminary data.</text>
</comment>
<dbReference type="InterPro" id="IPR004140">
    <property type="entry name" value="Exo70"/>
</dbReference>
<dbReference type="GO" id="GO:0006887">
    <property type="term" value="P:exocytosis"/>
    <property type="evidence" value="ECO:0007669"/>
    <property type="project" value="UniProtKB-KW"/>
</dbReference>
<proteinExistence type="inferred from homology"/>
<dbReference type="InterPro" id="IPR016159">
    <property type="entry name" value="Cullin_repeat-like_dom_sf"/>
</dbReference>
<organism evidence="6 7">
    <name type="scientific">Platanthera zijinensis</name>
    <dbReference type="NCBI Taxonomy" id="2320716"/>
    <lineage>
        <taxon>Eukaryota</taxon>
        <taxon>Viridiplantae</taxon>
        <taxon>Streptophyta</taxon>
        <taxon>Embryophyta</taxon>
        <taxon>Tracheophyta</taxon>
        <taxon>Spermatophyta</taxon>
        <taxon>Magnoliopsida</taxon>
        <taxon>Liliopsida</taxon>
        <taxon>Asparagales</taxon>
        <taxon>Orchidaceae</taxon>
        <taxon>Orchidoideae</taxon>
        <taxon>Orchideae</taxon>
        <taxon>Orchidinae</taxon>
        <taxon>Platanthera</taxon>
    </lineage>
</organism>
<evidence type="ECO:0000256" key="3">
    <source>
        <dbReference type="RuleBase" id="RU365026"/>
    </source>
</evidence>
<keyword evidence="7" id="KW-1185">Reference proteome</keyword>
<keyword evidence="2 3" id="KW-0813">Transport</keyword>
<reference evidence="6 7" key="1">
    <citation type="journal article" date="2022" name="Nat. Plants">
        <title>Genomes of leafy and leafless Platanthera orchids illuminate the evolution of mycoheterotrophy.</title>
        <authorList>
            <person name="Li M.H."/>
            <person name="Liu K.W."/>
            <person name="Li Z."/>
            <person name="Lu H.C."/>
            <person name="Ye Q.L."/>
            <person name="Zhang D."/>
            <person name="Wang J.Y."/>
            <person name="Li Y.F."/>
            <person name="Zhong Z.M."/>
            <person name="Liu X."/>
            <person name="Yu X."/>
            <person name="Liu D.K."/>
            <person name="Tu X.D."/>
            <person name="Liu B."/>
            <person name="Hao Y."/>
            <person name="Liao X.Y."/>
            <person name="Jiang Y.T."/>
            <person name="Sun W.H."/>
            <person name="Chen J."/>
            <person name="Chen Y.Q."/>
            <person name="Ai Y."/>
            <person name="Zhai J.W."/>
            <person name="Wu S.S."/>
            <person name="Zhou Z."/>
            <person name="Hsiao Y.Y."/>
            <person name="Wu W.L."/>
            <person name="Chen Y.Y."/>
            <person name="Lin Y.F."/>
            <person name="Hsu J.L."/>
            <person name="Li C.Y."/>
            <person name="Wang Z.W."/>
            <person name="Zhao X."/>
            <person name="Zhong W.Y."/>
            <person name="Ma X.K."/>
            <person name="Ma L."/>
            <person name="Huang J."/>
            <person name="Chen G.Z."/>
            <person name="Huang M.Z."/>
            <person name="Huang L."/>
            <person name="Peng D.H."/>
            <person name="Luo Y.B."/>
            <person name="Zou S.Q."/>
            <person name="Chen S.P."/>
            <person name="Lan S."/>
            <person name="Tsai W.C."/>
            <person name="Van de Peer Y."/>
            <person name="Liu Z.J."/>
        </authorList>
    </citation>
    <scope>NUCLEOTIDE SEQUENCE [LARGE SCALE GENOMIC DNA]</scope>
    <source>
        <strain evidence="6">Lor287</strain>
    </source>
</reference>